<dbReference type="InterPro" id="IPR008250">
    <property type="entry name" value="ATPase_P-typ_transduc_dom_A_sf"/>
</dbReference>
<evidence type="ECO:0000256" key="8">
    <source>
        <dbReference type="ARBA" id="ARBA00022989"/>
    </source>
</evidence>
<accession>A0A3N6P4E5</accession>
<dbReference type="GO" id="GO:0016020">
    <property type="term" value="C:membrane"/>
    <property type="evidence" value="ECO:0007669"/>
    <property type="project" value="InterPro"/>
</dbReference>
<reference evidence="13 14" key="1">
    <citation type="submission" date="2018-10" db="EMBL/GenBank/DDBJ databases">
        <title>Natrarchaeobius chitinivorans gen. nov., sp. nov., and Natrarchaeobius haloalkaliphilus sp. nov., alkaliphilic, chitin-utilizing haloarchaea from hypersaline alkaline lakes.</title>
        <authorList>
            <person name="Sorokin D.Y."/>
            <person name="Elcheninov A.G."/>
            <person name="Kostrikina N.A."/>
            <person name="Bale N.J."/>
            <person name="Sinninghe Damste J.S."/>
            <person name="Khijniak T.V."/>
            <person name="Kublanov I.V."/>
            <person name="Toshchakov S.V."/>
        </authorList>
    </citation>
    <scope>NUCLEOTIDE SEQUENCE [LARGE SCALE GENOMIC DNA]</scope>
    <source>
        <strain evidence="13 14">AArcht-Sl</strain>
    </source>
</reference>
<dbReference type="InterPro" id="IPR036412">
    <property type="entry name" value="HAD-like_sf"/>
</dbReference>
<feature type="transmembrane region" description="Helical" evidence="11">
    <location>
        <begin position="817"/>
        <end position="833"/>
    </location>
</feature>
<dbReference type="Pfam" id="PF00122">
    <property type="entry name" value="E1-E2_ATPase"/>
    <property type="match status" value="1"/>
</dbReference>
<feature type="transmembrane region" description="Helical" evidence="11">
    <location>
        <begin position="275"/>
        <end position="293"/>
    </location>
</feature>
<dbReference type="PROSITE" id="PS50846">
    <property type="entry name" value="HMA_2"/>
    <property type="match status" value="1"/>
</dbReference>
<evidence type="ECO:0000256" key="11">
    <source>
        <dbReference type="SAM" id="Phobius"/>
    </source>
</evidence>
<dbReference type="PRINTS" id="PR00120">
    <property type="entry name" value="HATPASE"/>
</dbReference>
<feature type="region of interest" description="Disordered" evidence="10">
    <location>
        <begin position="74"/>
        <end position="111"/>
    </location>
</feature>
<keyword evidence="8 11" id="KW-1133">Transmembrane helix</keyword>
<feature type="domain" description="HMA" evidence="12">
    <location>
        <begin position="115"/>
        <end position="181"/>
    </location>
</feature>
<evidence type="ECO:0000313" key="13">
    <source>
        <dbReference type="EMBL" id="RQG92809.1"/>
    </source>
</evidence>
<dbReference type="RefSeq" id="WP_124176685.1">
    <property type="nucleotide sequence ID" value="NZ_REFY01000001.1"/>
</dbReference>
<evidence type="ECO:0000256" key="7">
    <source>
        <dbReference type="ARBA" id="ARBA00022967"/>
    </source>
</evidence>
<dbReference type="InterPro" id="IPR027256">
    <property type="entry name" value="P-typ_ATPase_IB"/>
</dbReference>
<keyword evidence="3 11" id="KW-0812">Transmembrane</keyword>
<feature type="transmembrane region" description="Helical" evidence="11">
    <location>
        <begin position="299"/>
        <end position="317"/>
    </location>
</feature>
<feature type="transmembrane region" description="Helical" evidence="11">
    <location>
        <begin position="447"/>
        <end position="470"/>
    </location>
</feature>
<dbReference type="InterPro" id="IPR006121">
    <property type="entry name" value="HMA_dom"/>
</dbReference>
<protein>
    <submittedName>
        <fullName evidence="13">Cation-translocating P-type ATPase</fullName>
    </submittedName>
</protein>
<comment type="caution">
    <text evidence="13">The sequence shown here is derived from an EMBL/GenBank/DDBJ whole genome shotgun (WGS) entry which is preliminary data.</text>
</comment>
<dbReference type="Gene3D" id="3.40.1110.10">
    <property type="entry name" value="Calcium-transporting ATPase, cytoplasmic domain N"/>
    <property type="match status" value="1"/>
</dbReference>
<evidence type="ECO:0000256" key="3">
    <source>
        <dbReference type="ARBA" id="ARBA00022692"/>
    </source>
</evidence>
<proteinExistence type="inferred from homology"/>
<dbReference type="SUPFAM" id="SSF55008">
    <property type="entry name" value="HMA, heavy metal-associated domain"/>
    <property type="match status" value="1"/>
</dbReference>
<comment type="subcellular location">
    <subcellularLocation>
        <location evidence="1">Endomembrane system</location>
        <topology evidence="1">Multi-pass membrane protein</topology>
    </subcellularLocation>
</comment>
<comment type="similarity">
    <text evidence="2">Belongs to the cation transport ATPase (P-type) (TC 3.A.3) family. Type IB subfamily.</text>
</comment>
<dbReference type="Pfam" id="PF00702">
    <property type="entry name" value="Hydrolase"/>
    <property type="match status" value="1"/>
</dbReference>
<dbReference type="SUPFAM" id="SSF81653">
    <property type="entry name" value="Calcium ATPase, transduction domain A"/>
    <property type="match status" value="1"/>
</dbReference>
<feature type="transmembrane region" description="Helical" evidence="11">
    <location>
        <begin position="236"/>
        <end position="254"/>
    </location>
</feature>
<dbReference type="InterPro" id="IPR018303">
    <property type="entry name" value="ATPase_P-typ_P_site"/>
</dbReference>
<dbReference type="GO" id="GO:0012505">
    <property type="term" value="C:endomembrane system"/>
    <property type="evidence" value="ECO:0007669"/>
    <property type="project" value="UniProtKB-SubCell"/>
</dbReference>
<dbReference type="SUPFAM" id="SSF56784">
    <property type="entry name" value="HAD-like"/>
    <property type="match status" value="1"/>
</dbReference>
<dbReference type="InterPro" id="IPR001757">
    <property type="entry name" value="P_typ_ATPase"/>
</dbReference>
<organism evidence="13 14">
    <name type="scientific">Natrarchaeobius halalkaliphilus</name>
    <dbReference type="NCBI Taxonomy" id="1679091"/>
    <lineage>
        <taxon>Archaea</taxon>
        <taxon>Methanobacteriati</taxon>
        <taxon>Methanobacteriota</taxon>
        <taxon>Stenosarchaea group</taxon>
        <taxon>Halobacteria</taxon>
        <taxon>Halobacteriales</taxon>
        <taxon>Natrialbaceae</taxon>
        <taxon>Natrarchaeobius</taxon>
    </lineage>
</organism>
<dbReference type="SFLD" id="SFLDS00003">
    <property type="entry name" value="Haloacid_Dehalogenase"/>
    <property type="match status" value="1"/>
</dbReference>
<dbReference type="AlphaFoldDB" id="A0A3N6P4E5"/>
<dbReference type="CDD" id="cd02079">
    <property type="entry name" value="P-type_ATPase_HM"/>
    <property type="match status" value="1"/>
</dbReference>
<dbReference type="GO" id="GO:0055070">
    <property type="term" value="P:copper ion homeostasis"/>
    <property type="evidence" value="ECO:0007669"/>
    <property type="project" value="TreeGrafter"/>
</dbReference>
<dbReference type="CDD" id="cd00371">
    <property type="entry name" value="HMA"/>
    <property type="match status" value="1"/>
</dbReference>
<dbReference type="Gene3D" id="3.40.50.1000">
    <property type="entry name" value="HAD superfamily/HAD-like"/>
    <property type="match status" value="1"/>
</dbReference>
<dbReference type="InterPro" id="IPR023299">
    <property type="entry name" value="ATPase_P-typ_cyto_dom_N"/>
</dbReference>
<keyword evidence="5" id="KW-0547">Nucleotide-binding</keyword>
<dbReference type="GO" id="GO:0016887">
    <property type="term" value="F:ATP hydrolysis activity"/>
    <property type="evidence" value="ECO:0007669"/>
    <property type="project" value="InterPro"/>
</dbReference>
<evidence type="ECO:0000256" key="6">
    <source>
        <dbReference type="ARBA" id="ARBA00022840"/>
    </source>
</evidence>
<dbReference type="SFLD" id="SFLDF00027">
    <property type="entry name" value="p-type_atpase"/>
    <property type="match status" value="1"/>
</dbReference>
<evidence type="ECO:0000313" key="14">
    <source>
        <dbReference type="Proteomes" id="UP000273828"/>
    </source>
</evidence>
<dbReference type="PANTHER" id="PTHR43520:SF8">
    <property type="entry name" value="P-TYPE CU(+) TRANSPORTER"/>
    <property type="match status" value="1"/>
</dbReference>
<feature type="region of interest" description="Disordered" evidence="10">
    <location>
        <begin position="1"/>
        <end position="29"/>
    </location>
</feature>
<feature type="transmembrane region" description="Helical" evidence="11">
    <location>
        <begin position="476"/>
        <end position="500"/>
    </location>
</feature>
<keyword evidence="14" id="KW-1185">Reference proteome</keyword>
<dbReference type="Pfam" id="PF00403">
    <property type="entry name" value="HMA"/>
    <property type="match status" value="1"/>
</dbReference>
<dbReference type="GO" id="GO:0005507">
    <property type="term" value="F:copper ion binding"/>
    <property type="evidence" value="ECO:0007669"/>
    <property type="project" value="TreeGrafter"/>
</dbReference>
<dbReference type="NCBIfam" id="TIGR01494">
    <property type="entry name" value="ATPase_P-type"/>
    <property type="match status" value="2"/>
</dbReference>
<dbReference type="NCBIfam" id="TIGR01525">
    <property type="entry name" value="ATPase-IB_hvy"/>
    <property type="match status" value="1"/>
</dbReference>
<dbReference type="Proteomes" id="UP000273828">
    <property type="component" value="Unassembled WGS sequence"/>
</dbReference>
<evidence type="ECO:0000256" key="9">
    <source>
        <dbReference type="ARBA" id="ARBA00023136"/>
    </source>
</evidence>
<feature type="compositionally biased region" description="Basic and acidic residues" evidence="10">
    <location>
        <begin position="75"/>
        <end position="93"/>
    </location>
</feature>
<dbReference type="Gene3D" id="2.70.150.10">
    <property type="entry name" value="Calcium-transporting ATPase, cytoplasmic transduction domain A"/>
    <property type="match status" value="1"/>
</dbReference>
<evidence type="ECO:0000256" key="4">
    <source>
        <dbReference type="ARBA" id="ARBA00022723"/>
    </source>
</evidence>
<name>A0A3N6P4E5_9EURY</name>
<dbReference type="Gene3D" id="3.30.70.100">
    <property type="match status" value="1"/>
</dbReference>
<dbReference type="InterPro" id="IPR059000">
    <property type="entry name" value="ATPase_P-type_domA"/>
</dbReference>
<dbReference type="PROSITE" id="PS00154">
    <property type="entry name" value="ATPASE_E1_E2"/>
    <property type="match status" value="1"/>
</dbReference>
<dbReference type="InterPro" id="IPR023298">
    <property type="entry name" value="ATPase_P-typ_TM_dom_sf"/>
</dbReference>
<evidence type="ECO:0000256" key="10">
    <source>
        <dbReference type="SAM" id="MobiDB-lite"/>
    </source>
</evidence>
<dbReference type="EMBL" id="REFY01000001">
    <property type="protein sequence ID" value="RQG92809.1"/>
    <property type="molecule type" value="Genomic_DNA"/>
</dbReference>
<evidence type="ECO:0000256" key="2">
    <source>
        <dbReference type="ARBA" id="ARBA00006024"/>
    </source>
</evidence>
<dbReference type="OrthoDB" id="8588at2157"/>
<dbReference type="InterPro" id="IPR023214">
    <property type="entry name" value="HAD_sf"/>
</dbReference>
<keyword evidence="4" id="KW-0479">Metal-binding</keyword>
<dbReference type="SUPFAM" id="SSF81665">
    <property type="entry name" value="Calcium ATPase, transmembrane domain M"/>
    <property type="match status" value="1"/>
</dbReference>
<keyword evidence="9 11" id="KW-0472">Membrane</keyword>
<sequence length="860" mass="90331">MDRFVTSPHTDSDEASDSGDAASGTNARTVESDDRSCTLCGLRTPSDPITEDEVDGTFCCRGCLEVARTLATTDETGKRDDLDETTIRERLEGSDAESGPGSDTPPASSEANGLEEAFLTVEGMHCSTCEVFIESVAESTAGVQTAEASYATETVRVVYDDERLERTELSDLVSGYGYSARDRGVDADDGSGDQALVTFLIGGGLFGMMVMVWYAVFLYPTYFGYEPVVDFGGLDGYYLAVNIWLMTSFVLFYTGYPILRGAYVSLRAGMPNMDLLVTTAAVGSYAYSTLAMVLGRADLYFDVTVAVVLVVTAGTYYQERIKRRVASLLSDLTEQQVDEARRTDGETVPLEAVEPGDRLLIRAGERVPLDGTVLEGDVAVDESLVTGESLPVEKEPGDPVRGGTVVTDAPVVIEVGEDAESTLDRLVSLLWSIQSSRPGVQRFADRLATVFVPLVLALASATIVLLLASGSSPETALLVGLTVVIVSCPCALGLATPLAVASGVQAGATRGIVVSAETIFEEAPDVDVVVLDKTGTLTMGEMAVDSVFVDGSETTSADDSRMIDEVLTRAGAVESLSEHPIGVAIADAAADRSRHENGGPMGVDDSPPADATEVADVTADVEAFERDRRGVSAVVDGERVVVAHPDLCRERGLSTSADLESRIDDARDAGDVPVAVGWGGRVRGVVVVGDAPRADWREAIAELSGGREIVVLTGDDAGAVDRFRDVEGIDEVFAGVPPEAKAETVRRLRTRGTVAMVGDGSNDAPALAAADVGIALGSATTLATDAADAVIVGDDLSAVLETFDLAAGTHRRIRQNLAWAFVYNAVAIPLAITGLLNPLFAAVAMATSSLLVVLNSARSL</sequence>
<evidence type="ECO:0000256" key="1">
    <source>
        <dbReference type="ARBA" id="ARBA00004127"/>
    </source>
</evidence>
<dbReference type="GO" id="GO:0043682">
    <property type="term" value="F:P-type divalent copper transporter activity"/>
    <property type="evidence" value="ECO:0007669"/>
    <property type="project" value="TreeGrafter"/>
</dbReference>
<dbReference type="PROSITE" id="PS01229">
    <property type="entry name" value="COF_2"/>
    <property type="match status" value="1"/>
</dbReference>
<dbReference type="PRINTS" id="PR00119">
    <property type="entry name" value="CATATPASE"/>
</dbReference>
<dbReference type="SFLD" id="SFLDG00002">
    <property type="entry name" value="C1.7:_P-type_atpase_like"/>
    <property type="match status" value="1"/>
</dbReference>
<dbReference type="GO" id="GO:0005524">
    <property type="term" value="F:ATP binding"/>
    <property type="evidence" value="ECO:0007669"/>
    <property type="project" value="UniProtKB-KW"/>
</dbReference>
<keyword evidence="6" id="KW-0067">ATP-binding</keyword>
<evidence type="ECO:0000256" key="5">
    <source>
        <dbReference type="ARBA" id="ARBA00022741"/>
    </source>
</evidence>
<gene>
    <name evidence="13" type="ORF">EA462_00850</name>
</gene>
<dbReference type="InterPro" id="IPR036163">
    <property type="entry name" value="HMA_dom_sf"/>
</dbReference>
<dbReference type="PANTHER" id="PTHR43520">
    <property type="entry name" value="ATP7, ISOFORM B"/>
    <property type="match status" value="1"/>
</dbReference>
<dbReference type="InterPro" id="IPR044492">
    <property type="entry name" value="P_typ_ATPase_HD_dom"/>
</dbReference>
<feature type="transmembrane region" description="Helical" evidence="11">
    <location>
        <begin position="196"/>
        <end position="216"/>
    </location>
</feature>
<keyword evidence="7" id="KW-1278">Translocase</keyword>
<evidence type="ECO:0000259" key="12">
    <source>
        <dbReference type="PROSITE" id="PS50846"/>
    </source>
</evidence>